<dbReference type="RefSeq" id="WP_182337145.1">
    <property type="nucleotide sequence ID" value="NZ_JACGDA010000058.1"/>
</dbReference>
<reference evidence="2 3" key="1">
    <citation type="submission" date="2020-07" db="EMBL/GenBank/DDBJ databases">
        <title>Diversity of carbapenemase encoding genes among Pseudomonas putida group clinical isolates in a tertiary Brazilian hospital.</title>
        <authorList>
            <person name="Alberto-Lei F."/>
            <person name="Nodari C.S."/>
            <person name="Streling A.P."/>
            <person name="Paulino J.T."/>
            <person name="Bessa-Neto F.O."/>
            <person name="Cayo R."/>
            <person name="Gales A.C."/>
        </authorList>
    </citation>
    <scope>NUCLEOTIDE SEQUENCE [LARGE SCALE GENOMIC DNA]</scope>
    <source>
        <strain evidence="2 3">11213</strain>
    </source>
</reference>
<proteinExistence type="predicted"/>
<evidence type="ECO:0000313" key="3">
    <source>
        <dbReference type="Proteomes" id="UP000577346"/>
    </source>
</evidence>
<protein>
    <submittedName>
        <fullName evidence="2">Uncharacterized protein</fullName>
    </submittedName>
</protein>
<feature type="region of interest" description="Disordered" evidence="1">
    <location>
        <begin position="75"/>
        <end position="96"/>
    </location>
</feature>
<gene>
    <name evidence="2" type="ORF">H4C15_21780</name>
</gene>
<dbReference type="AlphaFoldDB" id="A0A7W2R0V3"/>
<name>A0A7W2R0V3_9PSED</name>
<sequence>MKTVRTIADEAYNDILCLQARLEDARTLFRSISKIAEESSLPTKLALMGDELCEEWVNHADDWMKRMDASFTEIDAGRTTAPQKPAAAKRGAGGAA</sequence>
<dbReference type="Proteomes" id="UP000577346">
    <property type="component" value="Unassembled WGS sequence"/>
</dbReference>
<evidence type="ECO:0000313" key="2">
    <source>
        <dbReference type="EMBL" id="MBA6150101.1"/>
    </source>
</evidence>
<feature type="compositionally biased region" description="Low complexity" evidence="1">
    <location>
        <begin position="81"/>
        <end position="90"/>
    </location>
</feature>
<accession>A0A7W2R0V3</accession>
<dbReference type="EMBL" id="JACGDA010000058">
    <property type="protein sequence ID" value="MBA6150101.1"/>
    <property type="molecule type" value="Genomic_DNA"/>
</dbReference>
<organism evidence="2 3">
    <name type="scientific">Pseudomonas juntendi</name>
    <dbReference type="NCBI Taxonomy" id="2666183"/>
    <lineage>
        <taxon>Bacteria</taxon>
        <taxon>Pseudomonadati</taxon>
        <taxon>Pseudomonadota</taxon>
        <taxon>Gammaproteobacteria</taxon>
        <taxon>Pseudomonadales</taxon>
        <taxon>Pseudomonadaceae</taxon>
        <taxon>Pseudomonas</taxon>
    </lineage>
</organism>
<evidence type="ECO:0000256" key="1">
    <source>
        <dbReference type="SAM" id="MobiDB-lite"/>
    </source>
</evidence>
<comment type="caution">
    <text evidence="2">The sequence shown here is derived from an EMBL/GenBank/DDBJ whole genome shotgun (WGS) entry which is preliminary data.</text>
</comment>